<dbReference type="InterPro" id="IPR023365">
    <property type="entry name" value="Sortase_dom-sf"/>
</dbReference>
<accession>A0ABV9X8R9</accession>
<feature type="compositionally biased region" description="Low complexity" evidence="2">
    <location>
        <begin position="28"/>
        <end position="50"/>
    </location>
</feature>
<dbReference type="PROSITE" id="PS51257">
    <property type="entry name" value="PROKAR_LIPOPROTEIN"/>
    <property type="match status" value="1"/>
</dbReference>
<evidence type="ECO:0000256" key="2">
    <source>
        <dbReference type="SAM" id="MobiDB-lite"/>
    </source>
</evidence>
<dbReference type="NCBIfam" id="NF033748">
    <property type="entry name" value="class_F_sortase"/>
    <property type="match status" value="1"/>
</dbReference>
<dbReference type="EMBL" id="JBHSJD010000002">
    <property type="protein sequence ID" value="MFC5021414.1"/>
    <property type="molecule type" value="Genomic_DNA"/>
</dbReference>
<proteinExistence type="predicted"/>
<gene>
    <name evidence="4" type="ORF">ACFPM3_04505</name>
</gene>
<dbReference type="RefSeq" id="WP_345693377.1">
    <property type="nucleotide sequence ID" value="NZ_BAABIT010000001.1"/>
</dbReference>
<protein>
    <submittedName>
        <fullName evidence="4">Class F sortase</fullName>
    </submittedName>
</protein>
<dbReference type="Proteomes" id="UP001595829">
    <property type="component" value="Unassembled WGS sequence"/>
</dbReference>
<evidence type="ECO:0000256" key="3">
    <source>
        <dbReference type="SAM" id="SignalP"/>
    </source>
</evidence>
<feature type="chain" id="PRO_5045102577" evidence="3">
    <location>
        <begin position="29"/>
        <end position="225"/>
    </location>
</feature>
<reference evidence="5" key="1">
    <citation type="journal article" date="2019" name="Int. J. Syst. Evol. Microbiol.">
        <title>The Global Catalogue of Microorganisms (GCM) 10K type strain sequencing project: providing services to taxonomists for standard genome sequencing and annotation.</title>
        <authorList>
            <consortium name="The Broad Institute Genomics Platform"/>
            <consortium name="The Broad Institute Genome Sequencing Center for Infectious Disease"/>
            <person name="Wu L."/>
            <person name="Ma J."/>
        </authorList>
    </citation>
    <scope>NUCLEOTIDE SEQUENCE [LARGE SCALE GENOMIC DNA]</scope>
    <source>
        <strain evidence="5">CGMCC 4.1648</strain>
    </source>
</reference>
<feature type="region of interest" description="Disordered" evidence="2">
    <location>
        <begin position="28"/>
        <end position="76"/>
    </location>
</feature>
<feature type="compositionally biased region" description="Low complexity" evidence="2">
    <location>
        <begin position="58"/>
        <end position="73"/>
    </location>
</feature>
<evidence type="ECO:0000313" key="5">
    <source>
        <dbReference type="Proteomes" id="UP001595829"/>
    </source>
</evidence>
<keyword evidence="1" id="KW-0378">Hydrolase</keyword>
<keyword evidence="5" id="KW-1185">Reference proteome</keyword>
<dbReference type="CDD" id="cd05829">
    <property type="entry name" value="Sortase_F"/>
    <property type="match status" value="1"/>
</dbReference>
<feature type="compositionally biased region" description="Basic and acidic residues" evidence="2">
    <location>
        <begin position="103"/>
        <end position="113"/>
    </location>
</feature>
<keyword evidence="3" id="KW-0732">Signal</keyword>
<dbReference type="SUPFAM" id="SSF63817">
    <property type="entry name" value="Sortase"/>
    <property type="match status" value="1"/>
</dbReference>
<organism evidence="4 5">
    <name type="scientific">Streptomyces coeruleoprunus</name>
    <dbReference type="NCBI Taxonomy" id="285563"/>
    <lineage>
        <taxon>Bacteria</taxon>
        <taxon>Bacillati</taxon>
        <taxon>Actinomycetota</taxon>
        <taxon>Actinomycetes</taxon>
        <taxon>Kitasatosporales</taxon>
        <taxon>Streptomycetaceae</taxon>
        <taxon>Streptomyces</taxon>
    </lineage>
</organism>
<dbReference type="InterPro" id="IPR042001">
    <property type="entry name" value="Sortase_F"/>
</dbReference>
<evidence type="ECO:0000256" key="1">
    <source>
        <dbReference type="ARBA" id="ARBA00022801"/>
    </source>
</evidence>
<dbReference type="InterPro" id="IPR005754">
    <property type="entry name" value="Sortase"/>
</dbReference>
<dbReference type="Pfam" id="PF04203">
    <property type="entry name" value="Sortase"/>
    <property type="match status" value="1"/>
</dbReference>
<dbReference type="Gene3D" id="2.40.260.10">
    <property type="entry name" value="Sortase"/>
    <property type="match status" value="1"/>
</dbReference>
<feature type="region of interest" description="Disordered" evidence="2">
    <location>
        <begin position="90"/>
        <end position="118"/>
    </location>
</feature>
<sequence>MTLRDTYGRVAAACATAALLLVTGCAGTQGQAPRSAPAAQRQDQQPAHGGSAHGRGPSGAASPGQAAEGAGARELARAAPREISIPSIAVSSTLEDLGQQKDGTMETPRDPDKAGWYVPGPAPGSRGPAVIAGHVSWNGAPSVFHRLSSLKPGDRIDVAREDGSTAEFTVDRVGQYAKNRFPTVEVYKNIDHAGLRLITCGGRYDPSKRYYADNVVVFARLTGSR</sequence>
<name>A0ABV9X8R9_9ACTN</name>
<comment type="caution">
    <text evidence="4">The sequence shown here is derived from an EMBL/GenBank/DDBJ whole genome shotgun (WGS) entry which is preliminary data.</text>
</comment>
<feature type="signal peptide" evidence="3">
    <location>
        <begin position="1"/>
        <end position="28"/>
    </location>
</feature>
<evidence type="ECO:0000313" key="4">
    <source>
        <dbReference type="EMBL" id="MFC5021414.1"/>
    </source>
</evidence>